<comment type="caution">
    <text evidence="2">The sequence shown here is derived from an EMBL/GenBank/DDBJ whole genome shotgun (WGS) entry which is preliminary data.</text>
</comment>
<feature type="region of interest" description="Disordered" evidence="1">
    <location>
        <begin position="1"/>
        <end position="22"/>
    </location>
</feature>
<organism evidence="2 3">
    <name type="scientific">Sporosarcina newyorkensis 2681</name>
    <dbReference type="NCBI Taxonomy" id="1027292"/>
    <lineage>
        <taxon>Bacteria</taxon>
        <taxon>Bacillati</taxon>
        <taxon>Bacillota</taxon>
        <taxon>Bacilli</taxon>
        <taxon>Bacillales</taxon>
        <taxon>Caryophanaceae</taxon>
        <taxon>Sporosarcina</taxon>
    </lineage>
</organism>
<evidence type="ECO:0000256" key="1">
    <source>
        <dbReference type="SAM" id="MobiDB-lite"/>
    </source>
</evidence>
<proteinExistence type="predicted"/>
<evidence type="ECO:0000313" key="3">
    <source>
        <dbReference type="Proteomes" id="UP000005316"/>
    </source>
</evidence>
<reference evidence="2 3" key="1">
    <citation type="submission" date="2011-04" db="EMBL/GenBank/DDBJ databases">
        <authorList>
            <person name="Muzny D."/>
            <person name="Qin X."/>
            <person name="Deng J."/>
            <person name="Jiang H."/>
            <person name="Liu Y."/>
            <person name="Qu J."/>
            <person name="Song X.-Z."/>
            <person name="Zhang L."/>
            <person name="Thornton R."/>
            <person name="Coyle M."/>
            <person name="Francisco L."/>
            <person name="Jackson L."/>
            <person name="Javaid M."/>
            <person name="Korchina V."/>
            <person name="Kovar C."/>
            <person name="Mata R."/>
            <person name="Mathew T."/>
            <person name="Ngo R."/>
            <person name="Nguyen L."/>
            <person name="Nguyen N."/>
            <person name="Okwuonu G."/>
            <person name="Ongeri F."/>
            <person name="Pham C."/>
            <person name="Simmons D."/>
            <person name="Wilczek-Boney K."/>
            <person name="Hale W."/>
            <person name="Jakkamsetti A."/>
            <person name="Pham P."/>
            <person name="Ruth R."/>
            <person name="San Lucas F."/>
            <person name="Warren J."/>
            <person name="Zhang J."/>
            <person name="Zhao Z."/>
            <person name="Zhou C."/>
            <person name="Zhu D."/>
            <person name="Lee S."/>
            <person name="Bess C."/>
            <person name="Blankenburg K."/>
            <person name="Forbes L."/>
            <person name="Fu Q."/>
            <person name="Gubbala S."/>
            <person name="Hirani K."/>
            <person name="Jayaseelan J.C."/>
            <person name="Lara F."/>
            <person name="Munidasa M."/>
            <person name="Palculict T."/>
            <person name="Patil S."/>
            <person name="Pu L.-L."/>
            <person name="Saada N."/>
            <person name="Tang L."/>
            <person name="Weissenberger G."/>
            <person name="Zhu Y."/>
            <person name="Hemphill L."/>
            <person name="Shang Y."/>
            <person name="Youmans B."/>
            <person name="Ayvaz T."/>
            <person name="Ross M."/>
            <person name="Santibanez J."/>
            <person name="Aqrawi P."/>
            <person name="Gross S."/>
            <person name="Joshi V."/>
            <person name="Fowler G."/>
            <person name="Nazareth L."/>
            <person name="Reid J."/>
            <person name="Worley K."/>
            <person name="Petrosino J."/>
            <person name="Highlander S."/>
            <person name="Gibbs R."/>
        </authorList>
    </citation>
    <scope>NUCLEOTIDE SEQUENCE [LARGE SCALE GENOMIC DNA]</scope>
    <source>
        <strain evidence="2 3">2681</strain>
    </source>
</reference>
<dbReference type="STRING" id="759851.SAMN04244570_0614"/>
<accession>F9DNF7</accession>
<evidence type="ECO:0000313" key="2">
    <source>
        <dbReference type="EMBL" id="EGQ27713.1"/>
    </source>
</evidence>
<dbReference type="HOGENOM" id="CLU_2994438_0_0_9"/>
<gene>
    <name evidence="2" type="ORF">HMPREF9372_0337</name>
</gene>
<dbReference type="Proteomes" id="UP000005316">
    <property type="component" value="Unassembled WGS sequence"/>
</dbReference>
<dbReference type="AlphaFoldDB" id="F9DNF7"/>
<protein>
    <submittedName>
        <fullName evidence="2">Uncharacterized protein</fullName>
    </submittedName>
</protein>
<sequence>METKGHGMFTLKSHDKQTAKRGLHSPFGVITVSASRAINKHSKFWTTGEEHEQNFDL</sequence>
<dbReference type="EMBL" id="AFPZ01000010">
    <property type="protein sequence ID" value="EGQ27713.1"/>
    <property type="molecule type" value="Genomic_DNA"/>
</dbReference>
<name>F9DNF7_9BACL</name>